<evidence type="ECO:0000256" key="9">
    <source>
        <dbReference type="ARBA" id="ARBA00093407"/>
    </source>
</evidence>
<evidence type="ECO:0000256" key="2">
    <source>
        <dbReference type="ARBA" id="ARBA00006307"/>
    </source>
</evidence>
<evidence type="ECO:0000256" key="7">
    <source>
        <dbReference type="ARBA" id="ARBA00022702"/>
    </source>
</evidence>
<proteinExistence type="inferred from homology"/>
<keyword evidence="7" id="KW-0372">Hormone</keyword>
<evidence type="ECO:0000256" key="4">
    <source>
        <dbReference type="ARBA" id="ARBA00022135"/>
    </source>
</evidence>
<name>A0AA88MKA6_TACVA</name>
<reference evidence="10" key="1">
    <citation type="submission" date="2023-08" db="EMBL/GenBank/DDBJ databases">
        <title>Pelteobagrus vachellii genome.</title>
        <authorList>
            <person name="Liu H."/>
        </authorList>
    </citation>
    <scope>NUCLEOTIDE SEQUENCE</scope>
    <source>
        <strain evidence="10">PRFRI_2022a</strain>
        <tissue evidence="10">Muscle</tissue>
    </source>
</reference>
<dbReference type="SMART" id="SM00087">
    <property type="entry name" value="PTH"/>
    <property type="match status" value="1"/>
</dbReference>
<evidence type="ECO:0000256" key="1">
    <source>
        <dbReference type="ARBA" id="ARBA00004613"/>
    </source>
</evidence>
<evidence type="ECO:0000256" key="5">
    <source>
        <dbReference type="ARBA" id="ARBA00022525"/>
    </source>
</evidence>
<keyword evidence="8" id="KW-0732">Signal</keyword>
<dbReference type="Pfam" id="PF01279">
    <property type="entry name" value="Parathyroid"/>
    <property type="match status" value="1"/>
</dbReference>
<keyword evidence="6" id="KW-0165">Cleavage on pair of basic residues</keyword>
<organism evidence="10 11">
    <name type="scientific">Tachysurus vachellii</name>
    <name type="common">Darkbarbel catfish</name>
    <name type="synonym">Pelteobagrus vachellii</name>
    <dbReference type="NCBI Taxonomy" id="175792"/>
    <lineage>
        <taxon>Eukaryota</taxon>
        <taxon>Metazoa</taxon>
        <taxon>Chordata</taxon>
        <taxon>Craniata</taxon>
        <taxon>Vertebrata</taxon>
        <taxon>Euteleostomi</taxon>
        <taxon>Actinopterygii</taxon>
        <taxon>Neopterygii</taxon>
        <taxon>Teleostei</taxon>
        <taxon>Ostariophysi</taxon>
        <taxon>Siluriformes</taxon>
        <taxon>Bagridae</taxon>
        <taxon>Tachysurus</taxon>
    </lineage>
</organism>
<dbReference type="GO" id="GO:0006874">
    <property type="term" value="P:intracellular calcium ion homeostasis"/>
    <property type="evidence" value="ECO:0007669"/>
    <property type="project" value="InterPro"/>
</dbReference>
<comment type="caution">
    <text evidence="10">The sequence shown here is derived from an EMBL/GenBank/DDBJ whole genome shotgun (WGS) entry which is preliminary data.</text>
</comment>
<dbReference type="EMBL" id="JAVHJS010000013">
    <property type="protein sequence ID" value="KAK2838377.1"/>
    <property type="molecule type" value="Genomic_DNA"/>
</dbReference>
<dbReference type="InterPro" id="IPR003625">
    <property type="entry name" value="PTH"/>
</dbReference>
<comment type="function">
    <text evidence="9">Parathyroid hormone elevates calcium level by dissolving the salts in bone and preventing their renal excretion. Acts by binding to its receptor, PTH1R, activating G protein-coupled receptor signaling. Stimulates [1-14C]-2-deoxy-D-glucose (2DG) transport and glycogen synthesis in osteoblastic cells.</text>
</comment>
<comment type="subcellular location">
    <subcellularLocation>
        <location evidence="1">Secreted</location>
    </subcellularLocation>
</comment>
<dbReference type="GO" id="GO:0005576">
    <property type="term" value="C:extracellular region"/>
    <property type="evidence" value="ECO:0007669"/>
    <property type="project" value="UniProtKB-SubCell"/>
</dbReference>
<comment type="similarity">
    <text evidence="2">Belongs to the parathyroid hormone family.</text>
</comment>
<evidence type="ECO:0000256" key="8">
    <source>
        <dbReference type="ARBA" id="ARBA00022729"/>
    </source>
</evidence>
<sequence>MVSTRSLDKTMVFLCVCVLYNSMTADCRPLRRRSVSEVQLMHSVGVRKHIQQRLEWLQERMQGIHTAPLHDGKISSSERITLERMRSQDFTHGALNGDVAETQ</sequence>
<dbReference type="PROSITE" id="PS00335">
    <property type="entry name" value="PARATHYROID"/>
    <property type="match status" value="1"/>
</dbReference>
<evidence type="ECO:0000313" key="11">
    <source>
        <dbReference type="Proteomes" id="UP001187315"/>
    </source>
</evidence>
<evidence type="ECO:0000256" key="6">
    <source>
        <dbReference type="ARBA" id="ARBA00022685"/>
    </source>
</evidence>
<gene>
    <name evidence="10" type="ORF">Q7C36_013191</name>
</gene>
<protein>
    <recommendedName>
        <fullName evidence="4">Parathyroid hormone</fullName>
    </recommendedName>
</protein>
<keyword evidence="11" id="KW-1185">Reference proteome</keyword>
<dbReference type="PANTHER" id="PTHR10541:SF2">
    <property type="entry name" value="PARATHYROID HORMONE"/>
    <property type="match status" value="1"/>
</dbReference>
<dbReference type="InterPro" id="IPR001415">
    <property type="entry name" value="PTH/PTH-rel"/>
</dbReference>
<keyword evidence="5" id="KW-0964">Secreted</keyword>
<evidence type="ECO:0000256" key="3">
    <source>
        <dbReference type="ARBA" id="ARBA00011605"/>
    </source>
</evidence>
<dbReference type="Proteomes" id="UP001187315">
    <property type="component" value="Unassembled WGS sequence"/>
</dbReference>
<dbReference type="PANTHER" id="PTHR10541">
    <property type="entry name" value="PARATHYROID HORMONE"/>
    <property type="match status" value="1"/>
</dbReference>
<evidence type="ECO:0000313" key="10">
    <source>
        <dbReference type="EMBL" id="KAK2838377.1"/>
    </source>
</evidence>
<comment type="subunit">
    <text evidence="3">Interacts with PTH1R (via N-terminal extracellular domain).</text>
</comment>
<accession>A0AA88MKA6</accession>
<dbReference type="GO" id="GO:0005179">
    <property type="term" value="F:hormone activity"/>
    <property type="evidence" value="ECO:0007669"/>
    <property type="project" value="UniProtKB-KW"/>
</dbReference>
<dbReference type="AlphaFoldDB" id="A0AA88MKA6"/>